<dbReference type="EMBL" id="CP059165">
    <property type="protein sequence ID" value="QLL10506.1"/>
    <property type="molecule type" value="Genomic_DNA"/>
</dbReference>
<name>A0A7D6E6Y4_9MYCO</name>
<feature type="transmembrane region" description="Helical" evidence="1">
    <location>
        <begin position="94"/>
        <end position="116"/>
    </location>
</feature>
<accession>A0A7D6E6Y4</accession>
<evidence type="ECO:0000313" key="2">
    <source>
        <dbReference type="EMBL" id="QLL10506.1"/>
    </source>
</evidence>
<feature type="transmembrane region" description="Helical" evidence="1">
    <location>
        <begin position="25"/>
        <end position="48"/>
    </location>
</feature>
<organism evidence="2 3">
    <name type="scientific">Mycobacterium vicinigordonae</name>
    <dbReference type="NCBI Taxonomy" id="1719132"/>
    <lineage>
        <taxon>Bacteria</taxon>
        <taxon>Bacillati</taxon>
        <taxon>Actinomycetota</taxon>
        <taxon>Actinomycetes</taxon>
        <taxon>Mycobacteriales</taxon>
        <taxon>Mycobacteriaceae</taxon>
        <taxon>Mycobacterium</taxon>
    </lineage>
</organism>
<evidence type="ECO:0000256" key="1">
    <source>
        <dbReference type="SAM" id="Phobius"/>
    </source>
</evidence>
<dbReference type="KEGG" id="mgor:H0P51_26635"/>
<reference evidence="2 3" key="2">
    <citation type="submission" date="2020-07" db="EMBL/GenBank/DDBJ databases">
        <authorList>
            <person name="Yu X."/>
        </authorList>
    </citation>
    <scope>NUCLEOTIDE SEQUENCE [LARGE SCALE GENOMIC DNA]</scope>
    <source>
        <strain evidence="3">24</strain>
    </source>
</reference>
<protein>
    <submittedName>
        <fullName evidence="2">Uncharacterized protein</fullName>
    </submittedName>
</protein>
<proteinExistence type="predicted"/>
<keyword evidence="1" id="KW-1133">Transmembrane helix</keyword>
<keyword evidence="1" id="KW-0812">Transmembrane</keyword>
<dbReference type="Proteomes" id="UP000510682">
    <property type="component" value="Chromosome"/>
</dbReference>
<keyword evidence="1" id="KW-0472">Membrane</keyword>
<dbReference type="AlphaFoldDB" id="A0A7D6E6Y4"/>
<gene>
    <name evidence="2" type="ORF">H0P51_26635</name>
</gene>
<evidence type="ECO:0000313" key="3">
    <source>
        <dbReference type="Proteomes" id="UP000510682"/>
    </source>
</evidence>
<sequence length="118" mass="12213">MHTGPSRDSDPAGDHRGKARARVNWVLALLTVPASAIVMLFALGAVMSTDSCTESRCPHLGAGLNFDVAFYGPPVVALLVIVVSVFTAKRRAGVVVPLGGLALLVADVAFLAVSVAQF</sequence>
<reference evidence="3" key="3">
    <citation type="submission" date="2023-07" db="EMBL/GenBank/DDBJ databases">
        <title>Description of Mycobacterium gordonae subsp. intergordonae subsp.nov. and Mycobacterium gordonae subsp. gordonae subsp. nov.</title>
        <authorList>
            <person name="Huang H."/>
        </authorList>
    </citation>
    <scope>NUCLEOTIDE SEQUENCE [LARGE SCALE GENOMIC DNA]</scope>
    <source>
        <strain evidence="3">24</strain>
    </source>
</reference>
<feature type="transmembrane region" description="Helical" evidence="1">
    <location>
        <begin position="68"/>
        <end position="87"/>
    </location>
</feature>
<keyword evidence="3" id="KW-1185">Reference proteome</keyword>
<reference evidence="3" key="1">
    <citation type="submission" date="2020-07" db="EMBL/GenBank/DDBJ databases">
        <title>Description of Mycobacterium gordonae subsp. intergordonae subsp.nov. and Mycobacterium gordonae subsp. gordonae subsp. nov.</title>
        <authorList>
            <person name="Yu X."/>
        </authorList>
    </citation>
    <scope>NUCLEOTIDE SEQUENCE [LARGE SCALE GENOMIC DNA]</scope>
    <source>
        <strain evidence="3">24</strain>
    </source>
</reference>